<dbReference type="Proteomes" id="UP000037035">
    <property type="component" value="Unassembled WGS sequence"/>
</dbReference>
<dbReference type="AlphaFoldDB" id="A0A0L6UTA4"/>
<proteinExistence type="predicted"/>
<dbReference type="EMBL" id="LAVV01008999">
    <property type="protein sequence ID" value="KNZ51457.1"/>
    <property type="molecule type" value="Genomic_DNA"/>
</dbReference>
<evidence type="ECO:0000313" key="2">
    <source>
        <dbReference type="Proteomes" id="UP000037035"/>
    </source>
</evidence>
<organism evidence="1 2">
    <name type="scientific">Puccinia sorghi</name>
    <dbReference type="NCBI Taxonomy" id="27349"/>
    <lineage>
        <taxon>Eukaryota</taxon>
        <taxon>Fungi</taxon>
        <taxon>Dikarya</taxon>
        <taxon>Basidiomycota</taxon>
        <taxon>Pucciniomycotina</taxon>
        <taxon>Pucciniomycetes</taxon>
        <taxon>Pucciniales</taxon>
        <taxon>Pucciniaceae</taxon>
        <taxon>Puccinia</taxon>
    </lineage>
</organism>
<accession>A0A0L6UTA4</accession>
<keyword evidence="2" id="KW-1185">Reference proteome</keyword>
<evidence type="ECO:0000313" key="1">
    <source>
        <dbReference type="EMBL" id="KNZ51457.1"/>
    </source>
</evidence>
<name>A0A0L6UTA4_9BASI</name>
<sequence>MVFCKYNTSIKVATPRIENSWLSWYKPSLVFSLTRCKKNYMINKVNSLESTPCNTTVQNLSITLKKRDTVSTLFGSTLIFIAHYFSLYPLEMNWPPSCVNLQTFARSHHGTSAVGCLHDANAPEFKLIPGISYHDFLTMSVTKHKCKARNFKHFLKWKLVKSHLCCTQGLVNTADPIWVIFFTTC</sequence>
<protein>
    <submittedName>
        <fullName evidence="1">Uncharacterized protein</fullName>
    </submittedName>
</protein>
<comment type="caution">
    <text evidence="1">The sequence shown here is derived from an EMBL/GenBank/DDBJ whole genome shotgun (WGS) entry which is preliminary data.</text>
</comment>
<reference evidence="1 2" key="1">
    <citation type="submission" date="2015-08" db="EMBL/GenBank/DDBJ databases">
        <title>Next Generation Sequencing and Analysis of the Genome of Puccinia sorghi L Schw, the Causal Agent of Maize Common Rust.</title>
        <authorList>
            <person name="Rochi L."/>
            <person name="Burguener G."/>
            <person name="Darino M."/>
            <person name="Turjanski A."/>
            <person name="Kreff E."/>
            <person name="Dieguez M.J."/>
            <person name="Sacco F."/>
        </authorList>
    </citation>
    <scope>NUCLEOTIDE SEQUENCE [LARGE SCALE GENOMIC DNA]</scope>
    <source>
        <strain evidence="1 2">RO10H11247</strain>
    </source>
</reference>
<dbReference type="VEuPathDB" id="FungiDB:VP01_3948g2"/>
<gene>
    <name evidence="1" type="ORF">VP01_3948g2</name>
</gene>